<reference evidence="2 3" key="1">
    <citation type="submission" date="2020-08" db="EMBL/GenBank/DDBJ databases">
        <title>Sequencing the genomes of 1000 actinobacteria strains.</title>
        <authorList>
            <person name="Klenk H.-P."/>
        </authorList>
    </citation>
    <scope>NUCLEOTIDE SEQUENCE [LARGE SCALE GENOMIC DNA]</scope>
    <source>
        <strain evidence="2 3">DSM 45823</strain>
    </source>
</reference>
<comment type="caution">
    <text evidence="2">The sequence shown here is derived from an EMBL/GenBank/DDBJ whole genome shotgun (WGS) entry which is preliminary data.</text>
</comment>
<evidence type="ECO:0000313" key="2">
    <source>
        <dbReference type="EMBL" id="MBA9002863.1"/>
    </source>
</evidence>
<evidence type="ECO:0000313" key="3">
    <source>
        <dbReference type="Proteomes" id="UP000539313"/>
    </source>
</evidence>
<dbReference type="AlphaFoldDB" id="A0A7W3R740"/>
<dbReference type="EMBL" id="JACJII010000001">
    <property type="protein sequence ID" value="MBA9002863.1"/>
    <property type="molecule type" value="Genomic_DNA"/>
</dbReference>
<gene>
    <name evidence="2" type="ORF">HNR21_001745</name>
</gene>
<protein>
    <submittedName>
        <fullName evidence="2">Uncharacterized protein</fullName>
    </submittedName>
</protein>
<feature type="compositionally biased region" description="Basic and acidic residues" evidence="1">
    <location>
        <begin position="1"/>
        <end position="23"/>
    </location>
</feature>
<evidence type="ECO:0000256" key="1">
    <source>
        <dbReference type="SAM" id="MobiDB-lite"/>
    </source>
</evidence>
<keyword evidence="3" id="KW-1185">Reference proteome</keyword>
<feature type="region of interest" description="Disordered" evidence="1">
    <location>
        <begin position="1"/>
        <end position="29"/>
    </location>
</feature>
<dbReference type="Proteomes" id="UP000539313">
    <property type="component" value="Unassembled WGS sequence"/>
</dbReference>
<organism evidence="2 3">
    <name type="scientific">Thermomonospora cellulosilytica</name>
    <dbReference type="NCBI Taxonomy" id="1411118"/>
    <lineage>
        <taxon>Bacteria</taxon>
        <taxon>Bacillati</taxon>
        <taxon>Actinomycetota</taxon>
        <taxon>Actinomycetes</taxon>
        <taxon>Streptosporangiales</taxon>
        <taxon>Thermomonosporaceae</taxon>
        <taxon>Thermomonospora</taxon>
    </lineage>
</organism>
<accession>A0A7W3R740</accession>
<dbReference type="RefSeq" id="WP_182704783.1">
    <property type="nucleotide sequence ID" value="NZ_JACJII010000001.1"/>
</dbReference>
<name>A0A7W3R740_9ACTN</name>
<sequence>MPQSFNHDRITTTEATLTRHADAAEPTTPTTRTVQLRDLLVDLMHYADAHTIDFDLLLEAAHRTYHREASQTFTPDGTAPSAAVAQQIIGLLAQDVTAAVRDLNLAITGTDARPGLADPYTAQRVLDELARTVRHLARAFPQISAGLKAEHAAGRLTDIHHDPDQAVELAALYLDVAKGTATSLAGALTRAHQAITGMKTTPPDQPTPVQLAGRDFPTGKPDLSAAAKPSQAPSRPAPDVPNPRNAPNP</sequence>
<proteinExistence type="predicted"/>
<feature type="region of interest" description="Disordered" evidence="1">
    <location>
        <begin position="197"/>
        <end position="249"/>
    </location>
</feature>
<feature type="compositionally biased region" description="Pro residues" evidence="1">
    <location>
        <begin position="235"/>
        <end position="249"/>
    </location>
</feature>